<dbReference type="CDD" id="cd16440">
    <property type="entry name" value="beta_Kdo_transferase_KpsC_1"/>
    <property type="match status" value="1"/>
</dbReference>
<reference evidence="1 2" key="1">
    <citation type="submission" date="2020-06" db="EMBL/GenBank/DDBJ databases">
        <title>Sulfitobacter algicola sp. nov., isolated from green algae.</title>
        <authorList>
            <person name="Wang C."/>
        </authorList>
    </citation>
    <scope>NUCLEOTIDE SEQUENCE [LARGE SCALE GENOMIC DNA]</scope>
    <source>
        <strain evidence="1 2">1151</strain>
    </source>
</reference>
<dbReference type="RefSeq" id="WP_174135625.1">
    <property type="nucleotide sequence ID" value="NZ_JABUFE010000002.1"/>
</dbReference>
<accession>A0ABX2IUG7</accession>
<sequence length="659" mass="73974">MQNKTSLYVYNGGFLTQKRVRRILELSGYDIRLGKPDADAMIAVWGKSPTAPRGESIADKTNAPLLRVEDAFLRSIHTGRDGDAPLGLTLDKSGVHFDAASASDLETLLATHPLDDTALLNRGRYAVERLQEAHLSKYNNFDPDIPHPDPGYVIVIDQTKGDASVTSCGANSATFQEMLVFAQEENPDATVLIKTHPETRSGHREGYFSKAHETGRVQLYDENISPWRLFEGARGVYTVSSQLGFEAIYAGHKPKVFGQPFYAGWGLTDDRMPIDRRQRTLTRAQLFAAAMILYPTWYDPYRDQLCELEDVITTLEAQTRAWREDRFGWSAHGMRLWKRAHLQKIFGQSRKMVFSKHNAKNYRTMVWANQWTPDLQDATRLEDGFIRSSGLGAALVPPLSLIGDQRGIYYDPNQENDLELLIATREELPEWAERRAETVIKKIISARLSKYNLQGALHDLPDGYRILVPGQVEDDASILLGAPDVCTNLDMLKAVRHANPDAILIYKPHPDVETGLRKGTLSENQAMQYADVFAANTDPISLIEQVNEIWTMTSLIGFEALLRNVPVTCLGVPFYAGWGLTTDLITTPERRQARPSLQAFVYAALIDYPRYYDPITKGPCPIEVVLDRLANDEIPAPGALNNTLSKVQGLFASYAYLWR</sequence>
<evidence type="ECO:0000313" key="2">
    <source>
        <dbReference type="Proteomes" id="UP000777935"/>
    </source>
</evidence>
<comment type="caution">
    <text evidence="1">The sequence shown here is derived from an EMBL/GenBank/DDBJ whole genome shotgun (WGS) entry which is preliminary data.</text>
</comment>
<protein>
    <submittedName>
        <fullName evidence="1">Capsular polysaccharide biosynthesis protein</fullName>
    </submittedName>
</protein>
<dbReference type="Pfam" id="PF05159">
    <property type="entry name" value="Capsule_synth"/>
    <property type="match status" value="4"/>
</dbReference>
<dbReference type="Proteomes" id="UP000777935">
    <property type="component" value="Unassembled WGS sequence"/>
</dbReference>
<name>A0ABX2IUG7_9RHOB</name>
<organism evidence="1 2">
    <name type="scientific">Parasulfitobacter algicola</name>
    <dbReference type="NCBI Taxonomy" id="2614809"/>
    <lineage>
        <taxon>Bacteria</taxon>
        <taxon>Pseudomonadati</taxon>
        <taxon>Pseudomonadota</taxon>
        <taxon>Alphaproteobacteria</taxon>
        <taxon>Rhodobacterales</taxon>
        <taxon>Roseobacteraceae</taxon>
        <taxon>Parasulfitobacter</taxon>
    </lineage>
</organism>
<gene>
    <name evidence="1" type="ORF">HRQ87_04325</name>
</gene>
<dbReference type="CDD" id="cd16439">
    <property type="entry name" value="beta_Kdo_transferase_KpsC_2"/>
    <property type="match status" value="1"/>
</dbReference>
<proteinExistence type="predicted"/>
<dbReference type="InterPro" id="IPR007833">
    <property type="entry name" value="Capsule_polysaccharide_synth"/>
</dbReference>
<keyword evidence="2" id="KW-1185">Reference proteome</keyword>
<evidence type="ECO:0000313" key="1">
    <source>
        <dbReference type="EMBL" id="NSX54024.1"/>
    </source>
</evidence>
<dbReference type="EMBL" id="JABUFE010000002">
    <property type="protein sequence ID" value="NSX54024.1"/>
    <property type="molecule type" value="Genomic_DNA"/>
</dbReference>